<organism evidence="1 2">
    <name type="scientific">Bauhinia variegata</name>
    <name type="common">Purple orchid tree</name>
    <name type="synonym">Phanera variegata</name>
    <dbReference type="NCBI Taxonomy" id="167791"/>
    <lineage>
        <taxon>Eukaryota</taxon>
        <taxon>Viridiplantae</taxon>
        <taxon>Streptophyta</taxon>
        <taxon>Embryophyta</taxon>
        <taxon>Tracheophyta</taxon>
        <taxon>Spermatophyta</taxon>
        <taxon>Magnoliopsida</taxon>
        <taxon>eudicotyledons</taxon>
        <taxon>Gunneridae</taxon>
        <taxon>Pentapetalae</taxon>
        <taxon>rosids</taxon>
        <taxon>fabids</taxon>
        <taxon>Fabales</taxon>
        <taxon>Fabaceae</taxon>
        <taxon>Cercidoideae</taxon>
        <taxon>Cercideae</taxon>
        <taxon>Bauhiniinae</taxon>
        <taxon>Bauhinia</taxon>
    </lineage>
</organism>
<evidence type="ECO:0000313" key="2">
    <source>
        <dbReference type="Proteomes" id="UP000828941"/>
    </source>
</evidence>
<gene>
    <name evidence="1" type="ORF">L6164_013793</name>
</gene>
<comment type="caution">
    <text evidence="1">The sequence shown here is derived from an EMBL/GenBank/DDBJ whole genome shotgun (WGS) entry which is preliminary data.</text>
</comment>
<accession>A0ACB9NG79</accession>
<keyword evidence="2" id="KW-1185">Reference proteome</keyword>
<name>A0ACB9NG79_BAUVA</name>
<sequence length="124" mass="13504">MNLKTTTLATSYPPASIRRRLSTTLASATGGKFPVVCAVFSVAVISIPTMVAFGRLEASVKKLAKVVSNEVPGTLFSLKLSSMELNELTQQLSNFRQKFSEVRGRKNDRSSNKPSTVPKKNRVS</sequence>
<reference evidence="1 2" key="1">
    <citation type="journal article" date="2022" name="DNA Res.">
        <title>Chromosomal-level genome assembly of the orchid tree Bauhinia variegata (Leguminosae; Cercidoideae) supports the allotetraploid origin hypothesis of Bauhinia.</title>
        <authorList>
            <person name="Zhong Y."/>
            <person name="Chen Y."/>
            <person name="Zheng D."/>
            <person name="Pang J."/>
            <person name="Liu Y."/>
            <person name="Luo S."/>
            <person name="Meng S."/>
            <person name="Qian L."/>
            <person name="Wei D."/>
            <person name="Dai S."/>
            <person name="Zhou R."/>
        </authorList>
    </citation>
    <scope>NUCLEOTIDE SEQUENCE [LARGE SCALE GENOMIC DNA]</scope>
    <source>
        <strain evidence="1">BV-YZ2020</strain>
    </source>
</reference>
<dbReference type="EMBL" id="CM039431">
    <property type="protein sequence ID" value="KAI4335115.1"/>
    <property type="molecule type" value="Genomic_DNA"/>
</dbReference>
<dbReference type="Proteomes" id="UP000828941">
    <property type="component" value="Chromosome 6"/>
</dbReference>
<proteinExistence type="predicted"/>
<protein>
    <submittedName>
        <fullName evidence="1">Uncharacterized protein</fullName>
    </submittedName>
</protein>
<evidence type="ECO:0000313" key="1">
    <source>
        <dbReference type="EMBL" id="KAI4335115.1"/>
    </source>
</evidence>